<evidence type="ECO:0000256" key="2">
    <source>
        <dbReference type="ARBA" id="ARBA00022803"/>
    </source>
</evidence>
<dbReference type="InterPro" id="IPR013105">
    <property type="entry name" value="TPR_2"/>
</dbReference>
<dbReference type="RefSeq" id="XP_016628069.1">
    <property type="nucleotide sequence ID" value="XM_016780776.1"/>
</dbReference>
<dbReference type="VEuPathDB" id="FungiDB:Z520_10283"/>
<dbReference type="SUPFAM" id="SSF48452">
    <property type="entry name" value="TPR-like"/>
    <property type="match status" value="2"/>
</dbReference>
<organism evidence="4 5">
    <name type="scientific">Fonsecaea multimorphosa CBS 102226</name>
    <dbReference type="NCBI Taxonomy" id="1442371"/>
    <lineage>
        <taxon>Eukaryota</taxon>
        <taxon>Fungi</taxon>
        <taxon>Dikarya</taxon>
        <taxon>Ascomycota</taxon>
        <taxon>Pezizomycotina</taxon>
        <taxon>Eurotiomycetes</taxon>
        <taxon>Chaetothyriomycetidae</taxon>
        <taxon>Chaetothyriales</taxon>
        <taxon>Herpotrichiellaceae</taxon>
        <taxon>Fonsecaea</taxon>
    </lineage>
</organism>
<dbReference type="InterPro" id="IPR011990">
    <property type="entry name" value="TPR-like_helical_dom_sf"/>
</dbReference>
<dbReference type="InterPro" id="IPR019734">
    <property type="entry name" value="TPR_rpt"/>
</dbReference>
<sequence>MTDGSAQHDVPKTSDSYYDLGSFSRPVSTSNKEAQLWFDRGLVWSYAFNHEESAECFRKAISLDPGCAMAYWGLAYALGPNYNKPWEFFDGEELESTVTRTHAAVRKAKAEASHITAVEKALVDALEFRYPHAQAAADCSIWNQPYANAMQSVYQAFPDDLDVATLYGDALMNLTPWRLWDLTTGQPAPGARTIEAKAVLDHALALKGGLQHPGLLHLYIHLMEMSGRPELAMPVADHLRGLIPDAGHLHHMPTHLDILCGDYRRAIASNTDAIYADEKFVARAGPLNFYTLYRCHNYHFRLYAAMFAGQSKVALQTASWIEATVPEELLRVKSPPMADWLEAFHGMRVHALVRFGLWQEILELSLPKDEELYCVTTALIHYAKGIALAATGKVGEAEKQRIIFNEAVSRVQSTRTLFNNTCLDILAIARSMLDGELEYRRGNFEAAFEHLRKSIALDDALPYDEPWGWMQPPRHAYGALLLEQGHAELAAAVYSADLGFDDTLPRALRHPNNVWALRGYYECLMKLGRIAEARLIRPQLTHATAMADIPIKFSCFCRTDHASGPVQERSA</sequence>
<name>A0A0D2I9V8_9EURO</name>
<dbReference type="PANTHER" id="PTHR45588">
    <property type="entry name" value="TPR DOMAIN-CONTAINING PROTEIN"/>
    <property type="match status" value="1"/>
</dbReference>
<dbReference type="STRING" id="1442371.A0A0D2I9V8"/>
<evidence type="ECO:0000256" key="1">
    <source>
        <dbReference type="ARBA" id="ARBA00022737"/>
    </source>
</evidence>
<dbReference type="PANTHER" id="PTHR45588:SF1">
    <property type="entry name" value="WW DOMAIN-CONTAINING PROTEIN"/>
    <property type="match status" value="1"/>
</dbReference>
<evidence type="ECO:0000256" key="3">
    <source>
        <dbReference type="PROSITE-ProRule" id="PRU00339"/>
    </source>
</evidence>
<protein>
    <submittedName>
        <fullName evidence="4">Uncharacterized protein</fullName>
    </submittedName>
</protein>
<keyword evidence="5" id="KW-1185">Reference proteome</keyword>
<reference evidence="4 5" key="1">
    <citation type="submission" date="2015-01" db="EMBL/GenBank/DDBJ databases">
        <title>The Genome Sequence of Fonsecaea multimorphosa CBS 102226.</title>
        <authorList>
            <consortium name="The Broad Institute Genomics Platform"/>
            <person name="Cuomo C."/>
            <person name="de Hoog S."/>
            <person name="Gorbushina A."/>
            <person name="Stielow B."/>
            <person name="Teixiera M."/>
            <person name="Abouelleil A."/>
            <person name="Chapman S.B."/>
            <person name="Priest M."/>
            <person name="Young S.K."/>
            <person name="Wortman J."/>
            <person name="Nusbaum C."/>
            <person name="Birren B."/>
        </authorList>
    </citation>
    <scope>NUCLEOTIDE SEQUENCE [LARGE SCALE GENOMIC DNA]</scope>
    <source>
        <strain evidence="4 5">CBS 102226</strain>
    </source>
</reference>
<dbReference type="EMBL" id="KN848090">
    <property type="protein sequence ID" value="KIX93946.1"/>
    <property type="molecule type" value="Genomic_DNA"/>
</dbReference>
<proteinExistence type="predicted"/>
<dbReference type="GeneID" id="27716029"/>
<dbReference type="PROSITE" id="PS50005">
    <property type="entry name" value="TPR"/>
    <property type="match status" value="1"/>
</dbReference>
<dbReference type="Pfam" id="PF07719">
    <property type="entry name" value="TPR_2"/>
    <property type="match status" value="1"/>
</dbReference>
<evidence type="ECO:0000313" key="4">
    <source>
        <dbReference type="EMBL" id="KIX93946.1"/>
    </source>
</evidence>
<dbReference type="Proteomes" id="UP000053411">
    <property type="component" value="Unassembled WGS sequence"/>
</dbReference>
<keyword evidence="2 3" id="KW-0802">TPR repeat</keyword>
<gene>
    <name evidence="4" type="ORF">Z520_10283</name>
</gene>
<accession>A0A0D2I9V8</accession>
<evidence type="ECO:0000313" key="5">
    <source>
        <dbReference type="Proteomes" id="UP000053411"/>
    </source>
</evidence>
<keyword evidence="1" id="KW-0677">Repeat</keyword>
<dbReference type="SMART" id="SM00028">
    <property type="entry name" value="TPR"/>
    <property type="match status" value="2"/>
</dbReference>
<dbReference type="AlphaFoldDB" id="A0A0D2I9V8"/>
<dbReference type="OrthoDB" id="414774at2759"/>
<dbReference type="Gene3D" id="1.25.40.10">
    <property type="entry name" value="Tetratricopeptide repeat domain"/>
    <property type="match status" value="2"/>
</dbReference>
<feature type="repeat" description="TPR" evidence="3">
    <location>
        <begin position="34"/>
        <end position="67"/>
    </location>
</feature>